<evidence type="ECO:0000256" key="1">
    <source>
        <dbReference type="SAM" id="MobiDB-lite"/>
    </source>
</evidence>
<gene>
    <name evidence="2" type="ORF">LR48_Vigan477s000200</name>
</gene>
<accession>A0A0L9TBK4</accession>
<protein>
    <submittedName>
        <fullName evidence="2">Uncharacterized protein</fullName>
    </submittedName>
</protein>
<name>A0A0L9TBK4_PHAAN</name>
<proteinExistence type="predicted"/>
<feature type="compositionally biased region" description="Polar residues" evidence="1">
    <location>
        <begin position="167"/>
        <end position="189"/>
    </location>
</feature>
<dbReference type="EMBL" id="KQ258405">
    <property type="protein sequence ID" value="KOM27975.1"/>
    <property type="molecule type" value="Genomic_DNA"/>
</dbReference>
<evidence type="ECO:0000313" key="3">
    <source>
        <dbReference type="Proteomes" id="UP000053144"/>
    </source>
</evidence>
<dbReference type="Proteomes" id="UP000053144">
    <property type="component" value="Unassembled WGS sequence"/>
</dbReference>
<evidence type="ECO:0000313" key="2">
    <source>
        <dbReference type="EMBL" id="KOM27975.1"/>
    </source>
</evidence>
<reference evidence="3" key="1">
    <citation type="journal article" date="2015" name="Proc. Natl. Acad. Sci. U.S.A.">
        <title>Genome sequencing of adzuki bean (Vigna angularis) provides insight into high starch and low fat accumulation and domestication.</title>
        <authorList>
            <person name="Yang K."/>
            <person name="Tian Z."/>
            <person name="Chen C."/>
            <person name="Luo L."/>
            <person name="Zhao B."/>
            <person name="Wang Z."/>
            <person name="Yu L."/>
            <person name="Li Y."/>
            <person name="Sun Y."/>
            <person name="Li W."/>
            <person name="Chen Y."/>
            <person name="Li Y."/>
            <person name="Zhang Y."/>
            <person name="Ai D."/>
            <person name="Zhao J."/>
            <person name="Shang C."/>
            <person name="Ma Y."/>
            <person name="Wu B."/>
            <person name="Wang M."/>
            <person name="Gao L."/>
            <person name="Sun D."/>
            <person name="Zhang P."/>
            <person name="Guo F."/>
            <person name="Wang W."/>
            <person name="Li Y."/>
            <person name="Wang J."/>
            <person name="Varshney R.K."/>
            <person name="Wang J."/>
            <person name="Ling H.Q."/>
            <person name="Wan P."/>
        </authorList>
    </citation>
    <scope>NUCLEOTIDE SEQUENCE</scope>
    <source>
        <strain evidence="3">cv. Jingnong 6</strain>
    </source>
</reference>
<feature type="region of interest" description="Disordered" evidence="1">
    <location>
        <begin position="126"/>
        <end position="195"/>
    </location>
</feature>
<sequence>MMLMRAEDSRSGDGFYVIRVLQFGALFDWGFGRRCGCCSCASMEVGFSASILSPPVSISPRRSQPKSPEKIVAHHSPLPPPMAIRRSSSLYTWSSPLLGFGHHMLSSSSISCKGSVSQSSSLSSLSLSLRKNPNPNPDGESSPKLVLLEKTQSFGSSKSKSDIGSPRLSNASFTRKSSDFSLSLDQSPTIFDVSD</sequence>
<dbReference type="Gramene" id="KOM27975">
    <property type="protein sequence ID" value="KOM27975"/>
    <property type="gene ID" value="LR48_Vigan477s000200"/>
</dbReference>
<feature type="region of interest" description="Disordered" evidence="1">
    <location>
        <begin position="57"/>
        <end position="78"/>
    </location>
</feature>
<organism evidence="2 3">
    <name type="scientific">Phaseolus angularis</name>
    <name type="common">Azuki bean</name>
    <name type="synonym">Vigna angularis</name>
    <dbReference type="NCBI Taxonomy" id="3914"/>
    <lineage>
        <taxon>Eukaryota</taxon>
        <taxon>Viridiplantae</taxon>
        <taxon>Streptophyta</taxon>
        <taxon>Embryophyta</taxon>
        <taxon>Tracheophyta</taxon>
        <taxon>Spermatophyta</taxon>
        <taxon>Magnoliopsida</taxon>
        <taxon>eudicotyledons</taxon>
        <taxon>Gunneridae</taxon>
        <taxon>Pentapetalae</taxon>
        <taxon>rosids</taxon>
        <taxon>fabids</taxon>
        <taxon>Fabales</taxon>
        <taxon>Fabaceae</taxon>
        <taxon>Papilionoideae</taxon>
        <taxon>50 kb inversion clade</taxon>
        <taxon>NPAAA clade</taxon>
        <taxon>indigoferoid/millettioid clade</taxon>
        <taxon>Phaseoleae</taxon>
        <taxon>Vigna</taxon>
    </lineage>
</organism>
<dbReference type="AlphaFoldDB" id="A0A0L9TBK4"/>